<dbReference type="Gramene" id="Pp3c11_19410V3.1">
    <property type="protein sequence ID" value="Pp3c11_19410V3.1"/>
    <property type="gene ID" value="Pp3c11_19410"/>
</dbReference>
<dbReference type="GO" id="GO:0046481">
    <property type="term" value="F:digalactosyldiacylglycerol synthase activity"/>
    <property type="evidence" value="ECO:0007669"/>
    <property type="project" value="UniProtKB-EC"/>
</dbReference>
<dbReference type="InterPro" id="IPR001296">
    <property type="entry name" value="Glyco_trans_1"/>
</dbReference>
<evidence type="ECO:0000256" key="4">
    <source>
        <dbReference type="ARBA" id="ARBA00022676"/>
    </source>
</evidence>
<dbReference type="OrthoDB" id="44480at2759"/>
<dbReference type="Pfam" id="PF00534">
    <property type="entry name" value="Glycos_transf_1"/>
    <property type="match status" value="1"/>
</dbReference>
<sequence>MAPSEGLDPGSDRVLSFISKSLMEVQKSTGVDMKLIQSSVESFRESSKTLNVRNWKNSPLPNFSVKGDDFRNPLNLSVDDFDILKSLKPKIGRSWSDSSMQERKNELWLVPQMDKALGLGKNRERGVTKQDDERRVVKKPQGARRKIRVSEKWEEPLKKVKQSVEESLRDLETTAATSKTPGEFFENVQKTEFFENVKKNLKLAKASDVGTNTDSHGTDVAPLTVPELLESLMRQSEPLLDHFGIKREVTEKFREMLRRPTAPDGAAVGKRGLPHMRKEPLIEDELDLRIASVIQSTGYKHKGGLWTENHAFKQTTEDMHRNIAIVTTASLPWMTGTAVNPLFRAAYLARSGEQKVTLLVPWLSKKDQVLVYPNQMTFESPAEQESFVRKWVEDRVGFKCDFKISFYPGKFSLEKRSILAAGDISQFIPDQEADVAVLEEPEHLNWYYHGRRWTDKFQHVVGVVHTNYLEYVKREKNGRVQAFLLKHVNNWVVRIYCDKVLRLSAATQNLPRSSVCNVHGVNPQFLSIGRAIAEVEGDKPKFSKGAYYLGKMVWGKGYRELMDLLAQNKEVLGNINMDIFGSGEDSDAVKDEAQKHGLALDFHPGRDHADASLHGYKVFINPSISDVVCTTTAEALAMGKIVVCADHPSNEFFMSFPNCYIYRTPEEFVEKVKLALTSEPLPLTPELQHLLSWEAATDRFIDSAEIKRLPPRRAIMGKGKGKLRRLPIDAAKRRTMALSLALPKRALSNMLDRGLAFAHYFLSGIEVARRAAGALPGTMYIDEEYRKDLNLPTPPPRRIVYGW</sequence>
<evidence type="ECO:0000256" key="9">
    <source>
        <dbReference type="ARBA" id="ARBA00024055"/>
    </source>
</evidence>
<keyword evidence="5" id="KW-0808">Transferase</keyword>
<reference evidence="13 15" key="2">
    <citation type="journal article" date="2018" name="Plant J.">
        <title>The Physcomitrella patens chromosome-scale assembly reveals moss genome structure and evolution.</title>
        <authorList>
            <person name="Lang D."/>
            <person name="Ullrich K.K."/>
            <person name="Murat F."/>
            <person name="Fuchs J."/>
            <person name="Jenkins J."/>
            <person name="Haas F.B."/>
            <person name="Piednoel M."/>
            <person name="Gundlach H."/>
            <person name="Van Bel M."/>
            <person name="Meyberg R."/>
            <person name="Vives C."/>
            <person name="Morata J."/>
            <person name="Symeonidi A."/>
            <person name="Hiss M."/>
            <person name="Muchero W."/>
            <person name="Kamisugi Y."/>
            <person name="Saleh O."/>
            <person name="Blanc G."/>
            <person name="Decker E.L."/>
            <person name="van Gessel N."/>
            <person name="Grimwood J."/>
            <person name="Hayes R.D."/>
            <person name="Graham S.W."/>
            <person name="Gunter L.E."/>
            <person name="McDaniel S.F."/>
            <person name="Hoernstein S.N.W."/>
            <person name="Larsson A."/>
            <person name="Li F.W."/>
            <person name="Perroud P.F."/>
            <person name="Phillips J."/>
            <person name="Ranjan P."/>
            <person name="Rokshar D.S."/>
            <person name="Rothfels C.J."/>
            <person name="Schneider L."/>
            <person name="Shu S."/>
            <person name="Stevenson D.W."/>
            <person name="Thummler F."/>
            <person name="Tillich M."/>
            <person name="Villarreal Aguilar J.C."/>
            <person name="Widiez T."/>
            <person name="Wong G.K."/>
            <person name="Wymore A."/>
            <person name="Zhang Y."/>
            <person name="Zimmer A.D."/>
            <person name="Quatrano R.S."/>
            <person name="Mayer K.F.X."/>
            <person name="Goodstein D."/>
            <person name="Casacuberta J.M."/>
            <person name="Vandepoele K."/>
            <person name="Reski R."/>
            <person name="Cuming A.C."/>
            <person name="Tuskan G.A."/>
            <person name="Maumus F."/>
            <person name="Salse J."/>
            <person name="Schmutz J."/>
            <person name="Rensing S.A."/>
        </authorList>
    </citation>
    <scope>NUCLEOTIDE SEQUENCE [LARGE SCALE GENOMIC DNA]</scope>
    <source>
        <strain evidence="14 15">cv. Gransden 2004</strain>
    </source>
</reference>
<dbReference type="FunFam" id="3.40.50.2000:FF:000067">
    <property type="entry name" value="Digalactosyldiacylglycerol synthase 1, chloroplastic"/>
    <property type="match status" value="1"/>
</dbReference>
<dbReference type="GO" id="GO:0009707">
    <property type="term" value="C:chloroplast outer membrane"/>
    <property type="evidence" value="ECO:0000318"/>
    <property type="project" value="GO_Central"/>
</dbReference>
<dbReference type="PANTHER" id="PTHR46132">
    <property type="entry name" value="DIGALACTOSYLDIACYLGLYCEROL SYNTHASE 2, CHLOROPLASTIC"/>
    <property type="match status" value="1"/>
</dbReference>
<dbReference type="Proteomes" id="UP000006727">
    <property type="component" value="Chromosome 11"/>
</dbReference>
<dbReference type="PANTHER" id="PTHR46132:SF1">
    <property type="entry name" value="DIGALACTOSYLDIACYLGLYCEROL SYNTHASE 2, CHLOROPLASTIC"/>
    <property type="match status" value="1"/>
</dbReference>
<dbReference type="EMBL" id="ABEU02000011">
    <property type="protein sequence ID" value="PNR45483.1"/>
    <property type="molecule type" value="Genomic_DNA"/>
</dbReference>
<proteinExistence type="inferred from homology"/>
<evidence type="ECO:0000313" key="15">
    <source>
        <dbReference type="Proteomes" id="UP000006727"/>
    </source>
</evidence>
<organism evidence="13">
    <name type="scientific">Physcomitrium patens</name>
    <name type="common">Spreading-leaved earth moss</name>
    <name type="synonym">Physcomitrella patens</name>
    <dbReference type="NCBI Taxonomy" id="3218"/>
    <lineage>
        <taxon>Eukaryota</taxon>
        <taxon>Viridiplantae</taxon>
        <taxon>Streptophyta</taxon>
        <taxon>Embryophyta</taxon>
        <taxon>Bryophyta</taxon>
        <taxon>Bryophytina</taxon>
        <taxon>Bryopsida</taxon>
        <taxon>Funariidae</taxon>
        <taxon>Funariales</taxon>
        <taxon>Funariaceae</taxon>
        <taxon>Physcomitrium</taxon>
    </lineage>
</organism>
<dbReference type="CDD" id="cd01635">
    <property type="entry name" value="Glycosyltransferase_GTB-type"/>
    <property type="match status" value="1"/>
</dbReference>
<reference evidence="14" key="3">
    <citation type="submission" date="2020-12" db="UniProtKB">
        <authorList>
            <consortium name="EnsemblPlants"/>
        </authorList>
    </citation>
    <scope>IDENTIFICATION</scope>
</reference>
<keyword evidence="3" id="KW-0934">Plastid</keyword>
<evidence type="ECO:0000313" key="14">
    <source>
        <dbReference type="EnsemblPlants" id="Pp3c11_19410V3.1"/>
    </source>
</evidence>
<comment type="catalytic activity">
    <reaction evidence="10">
        <text>a 1,2-diacyl-3-O-(beta-D-galactosyl)-sn-glycerol + UDP-alpha-D-galactose = a 1,2-diacyl-3-O-[alpha-D-galactosyl-(1-&gt;6)-beta-D-galactosyl]-sn-glycerol + UDP + H(+)</text>
        <dbReference type="Rhea" id="RHEA:10520"/>
        <dbReference type="ChEBI" id="CHEBI:15378"/>
        <dbReference type="ChEBI" id="CHEBI:17615"/>
        <dbReference type="ChEBI" id="CHEBI:28396"/>
        <dbReference type="ChEBI" id="CHEBI:58223"/>
        <dbReference type="ChEBI" id="CHEBI:66914"/>
        <dbReference type="EC" id="2.4.1.241"/>
    </reaction>
</comment>
<comment type="subcellular location">
    <subcellularLocation>
        <location evidence="8">Plastid</location>
        <location evidence="8">Chloroplast outer membrane</location>
    </subcellularLocation>
</comment>
<evidence type="ECO:0000313" key="13">
    <source>
        <dbReference type="EMBL" id="PNR45483.1"/>
    </source>
</evidence>
<accession>A0A2K1JVC9</accession>
<dbReference type="EnsemblPlants" id="Pp3c11_19410V3.1">
    <property type="protein sequence ID" value="Pp3c11_19410V3.1"/>
    <property type="gene ID" value="Pp3c11_19410"/>
</dbReference>
<dbReference type="OMA" id="HTEESFW"/>
<feature type="region of interest" description="Disordered" evidence="11">
    <location>
        <begin position="123"/>
        <end position="143"/>
    </location>
</feature>
<keyword evidence="4" id="KW-0328">Glycosyltransferase</keyword>
<keyword evidence="15" id="KW-1185">Reference proteome</keyword>
<reference evidence="13 15" key="1">
    <citation type="journal article" date="2008" name="Science">
        <title>The Physcomitrella genome reveals evolutionary insights into the conquest of land by plants.</title>
        <authorList>
            <person name="Rensing S."/>
            <person name="Lang D."/>
            <person name="Zimmer A."/>
            <person name="Terry A."/>
            <person name="Salamov A."/>
            <person name="Shapiro H."/>
            <person name="Nishiyama T."/>
            <person name="Perroud P.-F."/>
            <person name="Lindquist E."/>
            <person name="Kamisugi Y."/>
            <person name="Tanahashi T."/>
            <person name="Sakakibara K."/>
            <person name="Fujita T."/>
            <person name="Oishi K."/>
            <person name="Shin-I T."/>
            <person name="Kuroki Y."/>
            <person name="Toyoda A."/>
            <person name="Suzuki Y."/>
            <person name="Hashimoto A."/>
            <person name="Yamaguchi K."/>
            <person name="Sugano A."/>
            <person name="Kohara Y."/>
            <person name="Fujiyama A."/>
            <person name="Anterola A."/>
            <person name="Aoki S."/>
            <person name="Ashton N."/>
            <person name="Barbazuk W.B."/>
            <person name="Barker E."/>
            <person name="Bennetzen J."/>
            <person name="Bezanilla M."/>
            <person name="Blankenship R."/>
            <person name="Cho S.H."/>
            <person name="Dutcher S."/>
            <person name="Estelle M."/>
            <person name="Fawcett J.A."/>
            <person name="Gundlach H."/>
            <person name="Hanada K."/>
            <person name="Heyl A."/>
            <person name="Hicks K.A."/>
            <person name="Hugh J."/>
            <person name="Lohr M."/>
            <person name="Mayer K."/>
            <person name="Melkozernov A."/>
            <person name="Murata T."/>
            <person name="Nelson D."/>
            <person name="Pils B."/>
            <person name="Prigge M."/>
            <person name="Reiss B."/>
            <person name="Renner T."/>
            <person name="Rombauts S."/>
            <person name="Rushton P."/>
            <person name="Sanderfoot A."/>
            <person name="Schween G."/>
            <person name="Shiu S.-H."/>
            <person name="Stueber K."/>
            <person name="Theodoulou F.L."/>
            <person name="Tu H."/>
            <person name="Van de Peer Y."/>
            <person name="Verrier P.J."/>
            <person name="Waters E."/>
            <person name="Wood A."/>
            <person name="Yang L."/>
            <person name="Cove D."/>
            <person name="Cuming A."/>
            <person name="Hasebe M."/>
            <person name="Lucas S."/>
            <person name="Mishler D.B."/>
            <person name="Reski R."/>
            <person name="Grigoriev I."/>
            <person name="Quatrano R.S."/>
            <person name="Boore J.L."/>
        </authorList>
    </citation>
    <scope>NUCLEOTIDE SEQUENCE [LARGE SCALE GENOMIC DNA]</scope>
    <source>
        <strain evidence="14 15">cv. Gransden 2004</strain>
    </source>
</reference>
<dbReference type="Gene3D" id="3.40.50.2000">
    <property type="entry name" value="Glycogen Phosphorylase B"/>
    <property type="match status" value="1"/>
</dbReference>
<evidence type="ECO:0000256" key="10">
    <source>
        <dbReference type="ARBA" id="ARBA00048651"/>
    </source>
</evidence>
<dbReference type="GO" id="GO:0019375">
    <property type="term" value="P:galactolipid biosynthetic process"/>
    <property type="evidence" value="ECO:0000318"/>
    <property type="project" value="GO_Central"/>
</dbReference>
<evidence type="ECO:0000256" key="11">
    <source>
        <dbReference type="SAM" id="MobiDB-lite"/>
    </source>
</evidence>
<evidence type="ECO:0000256" key="3">
    <source>
        <dbReference type="ARBA" id="ARBA00022640"/>
    </source>
</evidence>
<dbReference type="PaxDb" id="3218-PP1S123_79V6.1"/>
<evidence type="ECO:0000259" key="12">
    <source>
        <dbReference type="Pfam" id="PF00534"/>
    </source>
</evidence>
<comment type="similarity">
    <text evidence="1">Belongs to the glycosyltransferase group 1 family. Glycosyltransferase 4 subfamily.</text>
</comment>
<dbReference type="RefSeq" id="XP_024388848.1">
    <property type="nucleotide sequence ID" value="XM_024533080.2"/>
</dbReference>
<protein>
    <recommendedName>
        <fullName evidence="9">digalactosyldiacylglycerol synthase</fullName>
        <ecNumber evidence="9">2.4.1.241</ecNumber>
    </recommendedName>
</protein>
<evidence type="ECO:0000256" key="6">
    <source>
        <dbReference type="ARBA" id="ARBA00022805"/>
    </source>
</evidence>
<dbReference type="AlphaFoldDB" id="A0A2K1JVC9"/>
<keyword evidence="2" id="KW-0150">Chloroplast</keyword>
<dbReference type="GO" id="GO:0035250">
    <property type="term" value="F:UDP-galactosyltransferase activity"/>
    <property type="evidence" value="ECO:0000318"/>
    <property type="project" value="GO_Central"/>
</dbReference>
<gene>
    <name evidence="14" type="primary">LOC112288652</name>
    <name evidence="13" type="ORF">PHYPA_015254</name>
</gene>
<dbReference type="Gramene" id="Pp3c11_19410V3.2">
    <property type="protein sequence ID" value="Pp3c11_19410V3.2"/>
    <property type="gene ID" value="Pp3c11_19410"/>
</dbReference>
<evidence type="ECO:0000256" key="1">
    <source>
        <dbReference type="ARBA" id="ARBA00009481"/>
    </source>
</evidence>
<dbReference type="STRING" id="3218.A0A2K1JVC9"/>
<dbReference type="GeneID" id="112288652"/>
<evidence type="ECO:0000256" key="2">
    <source>
        <dbReference type="ARBA" id="ARBA00022528"/>
    </source>
</evidence>
<keyword evidence="7" id="KW-0472">Membrane</keyword>
<evidence type="ECO:0000256" key="8">
    <source>
        <dbReference type="ARBA" id="ARBA00024013"/>
    </source>
</evidence>
<dbReference type="SUPFAM" id="SSF53756">
    <property type="entry name" value="UDP-Glycosyltransferase/glycogen phosphorylase"/>
    <property type="match status" value="1"/>
</dbReference>
<dbReference type="EnsemblPlants" id="Pp3c11_19410V3.2">
    <property type="protein sequence ID" value="Pp3c11_19410V3.2"/>
    <property type="gene ID" value="Pp3c11_19410"/>
</dbReference>
<keyword evidence="6" id="KW-1002">Plastid outer membrane</keyword>
<feature type="domain" description="Glycosyl transferase family 1" evidence="12">
    <location>
        <begin position="545"/>
        <end position="681"/>
    </location>
</feature>
<name>A0A2K1JVC9_PHYPA</name>
<evidence type="ECO:0000256" key="7">
    <source>
        <dbReference type="ARBA" id="ARBA00023136"/>
    </source>
</evidence>
<dbReference type="RefSeq" id="XP_073393292.1">
    <property type="nucleotide sequence ID" value="XM_073537191.1"/>
</dbReference>
<dbReference type="InterPro" id="IPR044525">
    <property type="entry name" value="DGDG1/2"/>
</dbReference>
<dbReference type="EC" id="2.4.1.241" evidence="9"/>
<feature type="compositionally biased region" description="Basic and acidic residues" evidence="11">
    <location>
        <begin position="123"/>
        <end position="135"/>
    </location>
</feature>
<evidence type="ECO:0000256" key="5">
    <source>
        <dbReference type="ARBA" id="ARBA00022679"/>
    </source>
</evidence>